<dbReference type="InterPro" id="IPR011042">
    <property type="entry name" value="6-blade_b-propeller_TolB-like"/>
</dbReference>
<dbReference type="AlphaFoldDB" id="A0AAV5M335"/>
<accession>A0AAV5M335</accession>
<keyword evidence="1" id="KW-1133">Transmembrane helix</keyword>
<name>A0AAV5M335_9ROSI</name>
<gene>
    <name evidence="2" type="ORF">SLEP1_g51377</name>
</gene>
<evidence type="ECO:0000313" key="2">
    <source>
        <dbReference type="EMBL" id="GKV44170.1"/>
    </source>
</evidence>
<evidence type="ECO:0000313" key="3">
    <source>
        <dbReference type="Proteomes" id="UP001054252"/>
    </source>
</evidence>
<evidence type="ECO:0000256" key="1">
    <source>
        <dbReference type="SAM" id="Phobius"/>
    </source>
</evidence>
<reference evidence="2 3" key="1">
    <citation type="journal article" date="2021" name="Commun. Biol.">
        <title>The genome of Shorea leprosula (Dipterocarpaceae) highlights the ecological relevance of drought in aseasonal tropical rainforests.</title>
        <authorList>
            <person name="Ng K.K.S."/>
            <person name="Kobayashi M.J."/>
            <person name="Fawcett J.A."/>
            <person name="Hatakeyama M."/>
            <person name="Paape T."/>
            <person name="Ng C.H."/>
            <person name="Ang C.C."/>
            <person name="Tnah L.H."/>
            <person name="Lee C.T."/>
            <person name="Nishiyama T."/>
            <person name="Sese J."/>
            <person name="O'Brien M.J."/>
            <person name="Copetti D."/>
            <person name="Mohd Noor M.I."/>
            <person name="Ong R.C."/>
            <person name="Putra M."/>
            <person name="Sireger I.Z."/>
            <person name="Indrioko S."/>
            <person name="Kosugi Y."/>
            <person name="Izuno A."/>
            <person name="Isagi Y."/>
            <person name="Lee S.L."/>
            <person name="Shimizu K.K."/>
        </authorList>
    </citation>
    <scope>NUCLEOTIDE SEQUENCE [LARGE SCALE GENOMIC DNA]</scope>
    <source>
        <strain evidence="2">214</strain>
    </source>
</reference>
<proteinExistence type="predicted"/>
<dbReference type="Gene3D" id="2.120.10.30">
    <property type="entry name" value="TolB, C-terminal domain"/>
    <property type="match status" value="1"/>
</dbReference>
<organism evidence="2 3">
    <name type="scientific">Rubroshorea leprosula</name>
    <dbReference type="NCBI Taxonomy" id="152421"/>
    <lineage>
        <taxon>Eukaryota</taxon>
        <taxon>Viridiplantae</taxon>
        <taxon>Streptophyta</taxon>
        <taxon>Embryophyta</taxon>
        <taxon>Tracheophyta</taxon>
        <taxon>Spermatophyta</taxon>
        <taxon>Magnoliopsida</taxon>
        <taxon>eudicotyledons</taxon>
        <taxon>Gunneridae</taxon>
        <taxon>Pentapetalae</taxon>
        <taxon>rosids</taxon>
        <taxon>malvids</taxon>
        <taxon>Malvales</taxon>
        <taxon>Dipterocarpaceae</taxon>
        <taxon>Rubroshorea</taxon>
    </lineage>
</organism>
<dbReference type="GO" id="GO:0016787">
    <property type="term" value="F:hydrolase activity"/>
    <property type="evidence" value="ECO:0007669"/>
    <property type="project" value="TreeGrafter"/>
</dbReference>
<dbReference type="SUPFAM" id="SSF63829">
    <property type="entry name" value="Calcium-dependent phosphotriesterase"/>
    <property type="match status" value="1"/>
</dbReference>
<dbReference type="Pfam" id="PF20067">
    <property type="entry name" value="SSL_N"/>
    <property type="match status" value="1"/>
</dbReference>
<keyword evidence="1" id="KW-0472">Membrane</keyword>
<sequence length="157" mass="16691">MPASSSNSASPANATVQQGKGLWRPFVVVFATLLAPLVAAVLFYQLDSFDPAPIPLHELSPVPPISALLVNDHILAGAEFLGKGQLKGPEDIAYDPNSQLIYTGCEDGWIKRVTVNESSANSLVENWVNTGGRPLGLVVGHNNELIVADGYKTLLSQ</sequence>
<dbReference type="PANTHER" id="PTHR10426:SF88">
    <property type="entry name" value="ADIPOCYTE PLASMA MEMBRANE-ASSOCIATED PROTEIN HEMOMUCIN-RELATED"/>
    <property type="match status" value="1"/>
</dbReference>
<keyword evidence="1" id="KW-0812">Transmembrane</keyword>
<dbReference type="PANTHER" id="PTHR10426">
    <property type="entry name" value="STRICTOSIDINE SYNTHASE-RELATED"/>
    <property type="match status" value="1"/>
</dbReference>
<feature type="transmembrane region" description="Helical" evidence="1">
    <location>
        <begin position="26"/>
        <end position="46"/>
    </location>
</feature>
<comment type="caution">
    <text evidence="2">The sequence shown here is derived from an EMBL/GenBank/DDBJ whole genome shotgun (WGS) entry which is preliminary data.</text>
</comment>
<dbReference type="GO" id="GO:0012505">
    <property type="term" value="C:endomembrane system"/>
    <property type="evidence" value="ECO:0007669"/>
    <property type="project" value="TreeGrafter"/>
</dbReference>
<protein>
    <submittedName>
        <fullName evidence="2">Uncharacterized protein</fullName>
    </submittedName>
</protein>
<dbReference type="EMBL" id="BPVZ01000177">
    <property type="protein sequence ID" value="GKV44170.1"/>
    <property type="molecule type" value="Genomic_DNA"/>
</dbReference>
<dbReference type="Proteomes" id="UP001054252">
    <property type="component" value="Unassembled WGS sequence"/>
</dbReference>
<keyword evidence="3" id="KW-1185">Reference proteome</keyword>